<dbReference type="RefSeq" id="XP_012881794.1">
    <property type="nucleotide sequence ID" value="XM_013026340.1"/>
</dbReference>
<evidence type="ECO:0000256" key="2">
    <source>
        <dbReference type="SAM" id="MobiDB-lite"/>
    </source>
</evidence>
<dbReference type="Gene3D" id="3.90.226.10">
    <property type="entry name" value="2-enoyl-CoA Hydratase, Chain A, domain 1"/>
    <property type="match status" value="1"/>
</dbReference>
<dbReference type="Pfam" id="PF00378">
    <property type="entry name" value="ECH_1"/>
    <property type="match status" value="1"/>
</dbReference>
<feature type="region of interest" description="Disordered" evidence="2">
    <location>
        <begin position="173"/>
        <end position="224"/>
    </location>
</feature>
<dbReference type="InterPro" id="IPR001753">
    <property type="entry name" value="Enoyl-CoA_hydra/iso"/>
</dbReference>
<dbReference type="CDD" id="cd06558">
    <property type="entry name" value="crotonase-like"/>
    <property type="match status" value="1"/>
</dbReference>
<name>A0A1S3G0G8_DIPOR</name>
<sequence>MAVSRAVRDLWLRRLAAPTQRGFHLSPRPLSSSAHQASKAAPSEASDHSYESLQVTSAGTHVLHVQLNRPDKRNAMNKAFWREMVECFNKIARDSNCRAVVVSGAGKMFTSGIDLMDMASELLQPEGDDVARISWYLRDLITQYQKTFTVIEKVWTSSLPVTSATVPRMLSSRSRPLENEHAADPGHGEVSAGGHGKEGPEERHLLQTQRQARPAPGSACPPLC</sequence>
<dbReference type="AlphaFoldDB" id="A0A1S3G0G8"/>
<dbReference type="InterPro" id="IPR045002">
    <property type="entry name" value="Ech1-like"/>
</dbReference>
<dbReference type="SUPFAM" id="SSF52096">
    <property type="entry name" value="ClpP/crotonase"/>
    <property type="match status" value="1"/>
</dbReference>
<evidence type="ECO:0000256" key="1">
    <source>
        <dbReference type="ARBA" id="ARBA00005254"/>
    </source>
</evidence>
<organism evidence="3 4">
    <name type="scientific">Dipodomys ordii</name>
    <name type="common">Ord's kangaroo rat</name>
    <dbReference type="NCBI Taxonomy" id="10020"/>
    <lineage>
        <taxon>Eukaryota</taxon>
        <taxon>Metazoa</taxon>
        <taxon>Chordata</taxon>
        <taxon>Craniata</taxon>
        <taxon>Vertebrata</taxon>
        <taxon>Euteleostomi</taxon>
        <taxon>Mammalia</taxon>
        <taxon>Eutheria</taxon>
        <taxon>Euarchontoglires</taxon>
        <taxon>Glires</taxon>
        <taxon>Rodentia</taxon>
        <taxon>Castorimorpha</taxon>
        <taxon>Heteromyidae</taxon>
        <taxon>Dipodomyinae</taxon>
        <taxon>Dipodomys</taxon>
    </lineage>
</organism>
<proteinExistence type="inferred from homology"/>
<feature type="region of interest" description="Disordered" evidence="2">
    <location>
        <begin position="23"/>
        <end position="51"/>
    </location>
</feature>
<dbReference type="InterPro" id="IPR029045">
    <property type="entry name" value="ClpP/crotonase-like_dom_sf"/>
</dbReference>
<feature type="compositionally biased region" description="Basic and acidic residues" evidence="2">
    <location>
        <begin position="175"/>
        <end position="187"/>
    </location>
</feature>
<gene>
    <name evidence="4" type="primary">LOC105993166</name>
</gene>
<feature type="compositionally biased region" description="Basic and acidic residues" evidence="2">
    <location>
        <begin position="195"/>
        <end position="205"/>
    </location>
</feature>
<dbReference type="GO" id="GO:0051750">
    <property type="term" value="F:delta(3,5)-delta(2,4)-dienoyl-CoA isomerase activity"/>
    <property type="evidence" value="ECO:0007669"/>
    <property type="project" value="TreeGrafter"/>
</dbReference>
<dbReference type="Proteomes" id="UP000081671">
    <property type="component" value="Unplaced"/>
</dbReference>
<dbReference type="OrthoDB" id="14970at2759"/>
<evidence type="ECO:0000313" key="3">
    <source>
        <dbReference type="Proteomes" id="UP000081671"/>
    </source>
</evidence>
<evidence type="ECO:0000313" key="4">
    <source>
        <dbReference type="RefSeq" id="XP_012881794.1"/>
    </source>
</evidence>
<dbReference type="GO" id="GO:0005739">
    <property type="term" value="C:mitochondrion"/>
    <property type="evidence" value="ECO:0007669"/>
    <property type="project" value="TreeGrafter"/>
</dbReference>
<dbReference type="PANTHER" id="PTHR43149:SF1">
    <property type="entry name" value="DELTA(3,5)-DELTA(2,4)-DIENOYL-COA ISOMERASE, MITOCHONDRIAL"/>
    <property type="match status" value="1"/>
</dbReference>
<dbReference type="FunFam" id="3.90.226.10:FF:000176">
    <property type="entry name" value="Glycine hydroxymethyltransferase"/>
    <property type="match status" value="1"/>
</dbReference>
<dbReference type="PANTHER" id="PTHR43149">
    <property type="entry name" value="ENOYL-COA HYDRATASE"/>
    <property type="match status" value="1"/>
</dbReference>
<reference evidence="4" key="1">
    <citation type="submission" date="2025-08" db="UniProtKB">
        <authorList>
            <consortium name="RefSeq"/>
        </authorList>
    </citation>
    <scope>IDENTIFICATION</scope>
    <source>
        <tissue evidence="4">Kidney</tissue>
    </source>
</reference>
<dbReference type="GeneID" id="105993166"/>
<accession>A0A1S3G0G8</accession>
<protein>
    <submittedName>
        <fullName evidence="4">Delta(3,5)-Delta(2,4)-dienoyl-CoA isomerase, mitochondrial-like isoform X2</fullName>
    </submittedName>
</protein>
<comment type="similarity">
    <text evidence="1">Belongs to the enoyl-CoA hydratase/isomerase family.</text>
</comment>
<keyword evidence="3" id="KW-1185">Reference proteome</keyword>